<sequence length="823" mass="86856">MSAHDDPAVAENAAACPPDGSGGVRIDDVPPHRTHDFGDLLHAAASVLLAAVIMFFATYLRGITMGVESDVQHAGHALSWLADLPASMLTQLATVAVVVSVIVHLLVGRQWAQTVAAIVAMFGGYAAAWGLSLAISAVPLPALATALLSPVTAFGSTLLPDFYAGIAAFLTAAGPRRIRATVKWGWTILCAVALLLVVLSWHSVAGVLVSLATGRFIGMLVRFAAGTENQGAWGGQVVEALRGIGLDPVSLERRHEVGEPGGSLGATLDDDLVEGSRIYDMTDRHGRSYVVSVLDSQVRAAGYLRQLWHWVRFTGMPTRRDRSTREVTQHHLGMMLGLRNAGLPTPEAYGIADTGESSILVLRGAEAMTPCNLNTLTDDDAAGLMRYLSVANRHGYTHRRIAPATLARLESGTPILAGWQNGDDASTPANVALDQVQLLALLAALIGVDRTLAAARATWSDGELASLAPFVQKAAVPAATRALAQWDKTLLAQLRDRLKALVDEAVAETMEPVTISRFSLRSFVGLALLVVAVAVVFTQLKPDEVIAAVRNANPVMALICVALGFVAWVGSAIELGAFMDRGKRTPMGLFMSQAAAGFTVVSMPAGVGPAFVNLQYLRRSGYRNTKATAIMSAVLAVYYGGTVALILLLGLFTGHNALTGMIPANTLIVVIGVLAMAAAVAMMVPPLRHLVIERLLPLVGAYVRQLADVLSQPRQLAVSVAGMLVLNLATALGFWVALLAFGQRTSLLETVFLFMLAYALGSAVPTPGGLGGVEAALTFAFAGVGVPSAVALSATLVFRVAFYWLRIPLGALAMRWLDRHNLV</sequence>
<evidence type="ECO:0000256" key="1">
    <source>
        <dbReference type="ARBA" id="ARBA00004651"/>
    </source>
</evidence>
<feature type="transmembrane region" description="Helical" evidence="7">
    <location>
        <begin position="184"/>
        <end position="201"/>
    </location>
</feature>
<dbReference type="NCBIfam" id="TIGR00374">
    <property type="entry name" value="flippase-like domain"/>
    <property type="match status" value="1"/>
</dbReference>
<dbReference type="PANTHER" id="PTHR39087">
    <property type="entry name" value="UPF0104 MEMBRANE PROTEIN MJ1595"/>
    <property type="match status" value="1"/>
</dbReference>
<evidence type="ECO:0000256" key="2">
    <source>
        <dbReference type="ARBA" id="ARBA00022475"/>
    </source>
</evidence>
<evidence type="ECO:0000256" key="7">
    <source>
        <dbReference type="SAM" id="Phobius"/>
    </source>
</evidence>
<gene>
    <name evidence="8" type="ORF">H7U32_00580</name>
</gene>
<feature type="region of interest" description="Disordered" evidence="6">
    <location>
        <begin position="1"/>
        <end position="28"/>
    </location>
</feature>
<dbReference type="Proteomes" id="UP000718821">
    <property type="component" value="Unassembled WGS sequence"/>
</dbReference>
<evidence type="ECO:0000313" key="8">
    <source>
        <dbReference type="EMBL" id="MBM6698848.1"/>
    </source>
</evidence>
<reference evidence="8" key="1">
    <citation type="submission" date="2020-08" db="EMBL/GenBank/DDBJ databases">
        <authorList>
            <person name="Cejkova D."/>
            <person name="Kubasova T."/>
            <person name="Jahodarova E."/>
            <person name="Rychlik I."/>
        </authorList>
    </citation>
    <scope>NUCLEOTIDE SEQUENCE</scope>
    <source>
        <strain evidence="8">An836</strain>
    </source>
</reference>
<dbReference type="PANTHER" id="PTHR39087:SF2">
    <property type="entry name" value="UPF0104 MEMBRANE PROTEIN MJ1595"/>
    <property type="match status" value="1"/>
</dbReference>
<feature type="transmembrane region" description="Helical" evidence="7">
    <location>
        <begin position="114"/>
        <end position="135"/>
    </location>
</feature>
<feature type="transmembrane region" description="Helical" evidence="7">
    <location>
        <begin position="40"/>
        <end position="60"/>
    </location>
</feature>
<dbReference type="RefSeq" id="WP_204467098.1">
    <property type="nucleotide sequence ID" value="NZ_JACLYU010000001.1"/>
</dbReference>
<feature type="transmembrane region" description="Helical" evidence="7">
    <location>
        <begin position="207"/>
        <end position="225"/>
    </location>
</feature>
<feature type="transmembrane region" description="Helical" evidence="7">
    <location>
        <begin position="716"/>
        <end position="740"/>
    </location>
</feature>
<evidence type="ECO:0000313" key="9">
    <source>
        <dbReference type="Proteomes" id="UP000718821"/>
    </source>
</evidence>
<organism evidence="8 9">
    <name type="scientific">Bifidobacterium pullorum subsp. saeculare</name>
    <dbReference type="NCBI Taxonomy" id="78257"/>
    <lineage>
        <taxon>Bacteria</taxon>
        <taxon>Bacillati</taxon>
        <taxon>Actinomycetota</taxon>
        <taxon>Actinomycetes</taxon>
        <taxon>Bifidobacteriales</taxon>
        <taxon>Bifidobacteriaceae</taxon>
        <taxon>Bifidobacterium</taxon>
    </lineage>
</organism>
<protein>
    <submittedName>
        <fullName evidence="8">Flippase-like domain-containing protein</fullName>
    </submittedName>
</protein>
<comment type="caution">
    <text evidence="8">The sequence shown here is derived from an EMBL/GenBank/DDBJ whole genome shotgun (WGS) entry which is preliminary data.</text>
</comment>
<name>A0A938WWG6_9BIFI</name>
<dbReference type="Pfam" id="PF03706">
    <property type="entry name" value="LPG_synthase_TM"/>
    <property type="match status" value="1"/>
</dbReference>
<dbReference type="InterPro" id="IPR022791">
    <property type="entry name" value="L-PG_synthase/AglD"/>
</dbReference>
<evidence type="ECO:0000256" key="6">
    <source>
        <dbReference type="SAM" id="MobiDB-lite"/>
    </source>
</evidence>
<feature type="transmembrane region" description="Helical" evidence="7">
    <location>
        <begin position="664"/>
        <end position="684"/>
    </location>
</feature>
<evidence type="ECO:0000256" key="5">
    <source>
        <dbReference type="ARBA" id="ARBA00023136"/>
    </source>
</evidence>
<keyword evidence="2" id="KW-1003">Cell membrane</keyword>
<keyword evidence="4 7" id="KW-1133">Transmembrane helix</keyword>
<comment type="subcellular location">
    <subcellularLocation>
        <location evidence="1">Cell membrane</location>
        <topology evidence="1">Multi-pass membrane protein</topology>
    </subcellularLocation>
</comment>
<evidence type="ECO:0000256" key="3">
    <source>
        <dbReference type="ARBA" id="ARBA00022692"/>
    </source>
</evidence>
<feature type="transmembrane region" description="Helical" evidence="7">
    <location>
        <begin position="88"/>
        <end position="107"/>
    </location>
</feature>
<evidence type="ECO:0000256" key="4">
    <source>
        <dbReference type="ARBA" id="ARBA00022989"/>
    </source>
</evidence>
<feature type="transmembrane region" description="Helical" evidence="7">
    <location>
        <begin position="776"/>
        <end position="805"/>
    </location>
</feature>
<feature type="transmembrane region" description="Helical" evidence="7">
    <location>
        <begin position="555"/>
        <end position="577"/>
    </location>
</feature>
<feature type="transmembrane region" description="Helical" evidence="7">
    <location>
        <begin position="627"/>
        <end position="652"/>
    </location>
</feature>
<feature type="transmembrane region" description="Helical" evidence="7">
    <location>
        <begin position="589"/>
        <end position="607"/>
    </location>
</feature>
<proteinExistence type="predicted"/>
<dbReference type="AlphaFoldDB" id="A0A938WWG6"/>
<reference evidence="8" key="2">
    <citation type="journal article" date="2021" name="Sci. Rep.">
        <title>The distribution of antibiotic resistance genes in chicken gut microbiota commensals.</title>
        <authorList>
            <person name="Juricova H."/>
            <person name="Matiasovicova J."/>
            <person name="Kubasova T."/>
            <person name="Cejkova D."/>
            <person name="Rychlik I."/>
        </authorList>
    </citation>
    <scope>NUCLEOTIDE SEQUENCE</scope>
    <source>
        <strain evidence="8">An836</strain>
    </source>
</reference>
<dbReference type="EMBL" id="JACLYU010000001">
    <property type="protein sequence ID" value="MBM6698848.1"/>
    <property type="molecule type" value="Genomic_DNA"/>
</dbReference>
<keyword evidence="9" id="KW-1185">Reference proteome</keyword>
<feature type="transmembrane region" description="Helical" evidence="7">
    <location>
        <begin position="747"/>
        <end position="764"/>
    </location>
</feature>
<accession>A0A938WWG6</accession>
<dbReference type="GO" id="GO:0005886">
    <property type="term" value="C:plasma membrane"/>
    <property type="evidence" value="ECO:0007669"/>
    <property type="project" value="UniProtKB-SubCell"/>
</dbReference>
<keyword evidence="3 7" id="KW-0812">Transmembrane</keyword>
<feature type="transmembrane region" description="Helical" evidence="7">
    <location>
        <begin position="147"/>
        <end position="172"/>
    </location>
</feature>
<feature type="transmembrane region" description="Helical" evidence="7">
    <location>
        <begin position="520"/>
        <end position="540"/>
    </location>
</feature>
<keyword evidence="5 7" id="KW-0472">Membrane</keyword>